<dbReference type="InterPro" id="IPR050738">
    <property type="entry name" value="Sulfatase"/>
</dbReference>
<evidence type="ECO:0000256" key="2">
    <source>
        <dbReference type="ARBA" id="ARBA00022801"/>
    </source>
</evidence>
<protein>
    <submittedName>
        <fullName evidence="5">Arylsulfatase A (ASA) (Cerebroside-sulfatase)</fullName>
    </submittedName>
</protein>
<dbReference type="GO" id="GO:0004065">
    <property type="term" value="F:arylsulfatase activity"/>
    <property type="evidence" value="ECO:0007669"/>
    <property type="project" value="TreeGrafter"/>
</dbReference>
<accession>A0A9P1BG06</accession>
<keyword evidence="6" id="KW-1185">Reference proteome</keyword>
<dbReference type="CDD" id="cd16145">
    <property type="entry name" value="ARS_like"/>
    <property type="match status" value="1"/>
</dbReference>
<dbReference type="PANTHER" id="PTHR42693:SF53">
    <property type="entry name" value="ENDO-4-O-SULFATASE"/>
    <property type="match status" value="1"/>
</dbReference>
<dbReference type="Pfam" id="PF00884">
    <property type="entry name" value="Sulfatase"/>
    <property type="match status" value="1"/>
</dbReference>
<dbReference type="Gene3D" id="3.30.1120.10">
    <property type="match status" value="1"/>
</dbReference>
<dbReference type="SUPFAM" id="SSF48452">
    <property type="entry name" value="TPR-like"/>
    <property type="match status" value="1"/>
</dbReference>
<dbReference type="InterPro" id="IPR023214">
    <property type="entry name" value="HAD_sf"/>
</dbReference>
<dbReference type="Pfam" id="PF12710">
    <property type="entry name" value="HAD"/>
    <property type="match status" value="1"/>
</dbReference>
<gene>
    <name evidence="4" type="ORF">C1SCF055_LOCUS635</name>
</gene>
<dbReference type="NCBIfam" id="TIGR01488">
    <property type="entry name" value="HAD-SF-IB"/>
    <property type="match status" value="1"/>
</dbReference>
<organism evidence="4">
    <name type="scientific">Cladocopium goreaui</name>
    <dbReference type="NCBI Taxonomy" id="2562237"/>
    <lineage>
        <taxon>Eukaryota</taxon>
        <taxon>Sar</taxon>
        <taxon>Alveolata</taxon>
        <taxon>Dinophyceae</taxon>
        <taxon>Suessiales</taxon>
        <taxon>Symbiodiniaceae</taxon>
        <taxon>Cladocopium</taxon>
    </lineage>
</organism>
<dbReference type="Gene3D" id="3.40.50.1000">
    <property type="entry name" value="HAD superfamily/HAD-like"/>
    <property type="match status" value="1"/>
</dbReference>
<dbReference type="Gene3D" id="1.25.40.10">
    <property type="entry name" value="Tetratricopeptide repeat domain"/>
    <property type="match status" value="1"/>
</dbReference>
<name>A0A9P1BG06_9DINO</name>
<evidence type="ECO:0000259" key="3">
    <source>
        <dbReference type="Pfam" id="PF00884"/>
    </source>
</evidence>
<proteinExistence type="inferred from homology"/>
<comment type="caution">
    <text evidence="4">The sequence shown here is derived from an EMBL/GenBank/DDBJ whole genome shotgun (WGS) entry which is preliminary data.</text>
</comment>
<keyword evidence="2" id="KW-0378">Hydrolase</keyword>
<dbReference type="Gene3D" id="3.40.720.10">
    <property type="entry name" value="Alkaline Phosphatase, subunit A"/>
    <property type="match status" value="1"/>
</dbReference>
<dbReference type="EMBL" id="CAMXCT020000001">
    <property type="protein sequence ID" value="CAL1125420.1"/>
    <property type="molecule type" value="Genomic_DNA"/>
</dbReference>
<dbReference type="InterPro" id="IPR017850">
    <property type="entry name" value="Alkaline_phosphatase_core_sf"/>
</dbReference>
<sequence>MSDPHQSVTSEVEHLLLNAQLREELEPFLDDSIERINLRSLPTPRENEYLASMLAWERAPVLPIAQWFDPPLEMPHLSLLNDEQIHDKLWEIIRQLHSKRIVLDFTDHLTDRQLYCMIYRDILPSPEKKIESSRHFLHWDCADIGGDPDVWLRYYANEEERQMWAEQTEEYLPPHEDLDPMDVESMFQGAKRVFVSDFDGTMTDRDFYIMVDPLLPKDTPDFWQMHLDGHITVFEVLQNLFASIRGDEKEVMEIARRGGLDPNLASSMQQLKGEGWQVVVASIGSEWYISRLLAERGVDVPIVANPGELTENEGLRLTKPVGSPFYSEIAGVSKAAIVKAAQATGATVAYAGDSRPDFDAAMLVEPELRFARNSLAEILETAIEFFRRALEVDPDAMDIANNLAWILATTDDPQYRNGKEAVQLAERVSKASEYQDAGYLDTLAAAYAQAGRFAEAVHWQTRAIELVAAPLKPDYQSRLEVYQRRKPYRDAEPHRMRTCLFPALNFALSALLLLGPNLSSAAASPPNIVLFMADDLGYGELGCYGQKKINTPRIDQLAAEGMRFTQAYAGSQVCAPSRSVLMTGLHTGHTPVRANGYGKHLYADDITVAEVLKSAGYATGAFGKWGLGNEDTPGRATLQGFDTFMGQLEQVHAHFYYPYWIWQNDERFLMPENEGRSQSRYVHDEMFDAAMDFVRDHRDEPFFLYVPCIIPHVELVVPEESELPYRGRFPKVAIQDPRKGYLGSDDGYTTFAGMVSRMDRDVGRLVDLLAELGLEENTLFIFTSDNGGQGGNWSGMTDFFDGNALLRGYKGSFYEGGIRVPFIARWPGKIAAGTTNNQPICFYDIMPTLAAVADVEPPPTDGVSLLPCMLGTGEQKTHEFLYWEYPRGDGYDQAIRQGDWKLLKSSKGKVELYNLATDLGEKHNVAKQHLEVVARLEGILAREHTLERDYKETTRPKIDDFVR</sequence>
<dbReference type="OrthoDB" id="103349at2759"/>
<dbReference type="EMBL" id="CAMXCT030000001">
    <property type="protein sequence ID" value="CAL4759357.1"/>
    <property type="molecule type" value="Genomic_DNA"/>
</dbReference>
<evidence type="ECO:0000313" key="4">
    <source>
        <dbReference type="EMBL" id="CAI3972045.1"/>
    </source>
</evidence>
<evidence type="ECO:0000256" key="1">
    <source>
        <dbReference type="ARBA" id="ARBA00008779"/>
    </source>
</evidence>
<dbReference type="PANTHER" id="PTHR42693">
    <property type="entry name" value="ARYLSULFATASE FAMILY MEMBER"/>
    <property type="match status" value="1"/>
</dbReference>
<reference evidence="5 6" key="2">
    <citation type="submission" date="2024-05" db="EMBL/GenBank/DDBJ databases">
        <authorList>
            <person name="Chen Y."/>
            <person name="Shah S."/>
            <person name="Dougan E. K."/>
            <person name="Thang M."/>
            <person name="Chan C."/>
        </authorList>
    </citation>
    <scope>NUCLEOTIDE SEQUENCE [LARGE SCALE GENOMIC DNA]</scope>
</reference>
<dbReference type="Gene3D" id="3.90.1470.20">
    <property type="match status" value="1"/>
</dbReference>
<dbReference type="SUPFAM" id="SSF53649">
    <property type="entry name" value="Alkaline phosphatase-like"/>
    <property type="match status" value="1"/>
</dbReference>
<dbReference type="SUPFAM" id="SSF56784">
    <property type="entry name" value="HAD-like"/>
    <property type="match status" value="1"/>
</dbReference>
<evidence type="ECO:0000313" key="6">
    <source>
        <dbReference type="Proteomes" id="UP001152797"/>
    </source>
</evidence>
<dbReference type="Proteomes" id="UP001152797">
    <property type="component" value="Unassembled WGS sequence"/>
</dbReference>
<feature type="domain" description="Sulfatase N-terminal" evidence="3">
    <location>
        <begin position="526"/>
        <end position="855"/>
    </location>
</feature>
<dbReference type="InterPro" id="IPR000917">
    <property type="entry name" value="Sulfatase_N"/>
</dbReference>
<comment type="similarity">
    <text evidence="1">Belongs to the sulfatase family.</text>
</comment>
<reference evidence="4" key="1">
    <citation type="submission" date="2022-10" db="EMBL/GenBank/DDBJ databases">
        <authorList>
            <person name="Chen Y."/>
            <person name="Dougan E. K."/>
            <person name="Chan C."/>
            <person name="Rhodes N."/>
            <person name="Thang M."/>
        </authorList>
    </citation>
    <scope>NUCLEOTIDE SEQUENCE</scope>
</reference>
<dbReference type="InterPro" id="IPR036412">
    <property type="entry name" value="HAD-like_sf"/>
</dbReference>
<dbReference type="AlphaFoldDB" id="A0A9P1BG06"/>
<evidence type="ECO:0000313" key="5">
    <source>
        <dbReference type="EMBL" id="CAL4759357.1"/>
    </source>
</evidence>
<dbReference type="EMBL" id="CAMXCT010000001">
    <property type="protein sequence ID" value="CAI3972045.1"/>
    <property type="molecule type" value="Genomic_DNA"/>
</dbReference>
<dbReference type="InterPro" id="IPR011990">
    <property type="entry name" value="TPR-like_helical_dom_sf"/>
</dbReference>